<dbReference type="Gene3D" id="3.40.50.1460">
    <property type="match status" value="1"/>
</dbReference>
<dbReference type="GO" id="GO:0042981">
    <property type="term" value="P:regulation of apoptotic process"/>
    <property type="evidence" value="ECO:0007669"/>
    <property type="project" value="InterPro"/>
</dbReference>
<evidence type="ECO:0000256" key="2">
    <source>
        <dbReference type="ARBA" id="ARBA00022670"/>
    </source>
</evidence>
<dbReference type="InterPro" id="IPR001875">
    <property type="entry name" value="DED_dom"/>
</dbReference>
<dbReference type="EMBL" id="AAPE02057849">
    <property type="status" value="NOT_ANNOTATED_CDS"/>
    <property type="molecule type" value="Genomic_DNA"/>
</dbReference>
<dbReference type="InterPro" id="IPR015917">
    <property type="entry name" value="Pept_C14A"/>
</dbReference>
<dbReference type="GO" id="GO:0005737">
    <property type="term" value="C:cytoplasm"/>
    <property type="evidence" value="ECO:0007669"/>
    <property type="project" value="UniProtKB-ARBA"/>
</dbReference>
<name>G1Q1E5_MYOLU</name>
<organism evidence="12 13">
    <name type="scientific">Myotis lucifugus</name>
    <name type="common">Little brown bat</name>
    <dbReference type="NCBI Taxonomy" id="59463"/>
    <lineage>
        <taxon>Eukaryota</taxon>
        <taxon>Metazoa</taxon>
        <taxon>Chordata</taxon>
        <taxon>Craniata</taxon>
        <taxon>Vertebrata</taxon>
        <taxon>Euteleostomi</taxon>
        <taxon>Mammalia</taxon>
        <taxon>Eutheria</taxon>
        <taxon>Laurasiatheria</taxon>
        <taxon>Chiroptera</taxon>
        <taxon>Yangochiroptera</taxon>
        <taxon>Vespertilionidae</taxon>
        <taxon>Myotis</taxon>
    </lineage>
</organism>
<dbReference type="PROSITE" id="PS01121">
    <property type="entry name" value="CASPASE_HIS"/>
    <property type="match status" value="1"/>
</dbReference>
<gene>
    <name evidence="12" type="primary">LOC102434278</name>
</gene>
<dbReference type="SMART" id="SM00031">
    <property type="entry name" value="DED"/>
    <property type="match status" value="2"/>
</dbReference>
<dbReference type="InterPro" id="IPR001309">
    <property type="entry name" value="Pept_C14_p20"/>
</dbReference>
<accession>G1Q1E5</accession>
<dbReference type="InterPro" id="IPR035701">
    <property type="entry name" value="CASP10_DED2"/>
</dbReference>
<dbReference type="STRING" id="59463.ENSMLUP00000017528"/>
<dbReference type="Ensembl" id="ENSMLUT00000025502.1">
    <property type="protein sequence ID" value="ENSMLUP00000017528.1"/>
    <property type="gene ID" value="ENSMLUG00000015524.2"/>
</dbReference>
<feature type="domain" description="Caspase family p10" evidence="10">
    <location>
        <begin position="432"/>
        <end position="516"/>
    </location>
</feature>
<reference evidence="12 13" key="1">
    <citation type="journal article" date="2011" name="Nature">
        <title>A high-resolution map of human evolutionary constraint using 29 mammals.</title>
        <authorList>
            <person name="Lindblad-Toh K."/>
            <person name="Garber M."/>
            <person name="Zuk O."/>
            <person name="Lin M.F."/>
            <person name="Parker B.J."/>
            <person name="Washietl S."/>
            <person name="Kheradpour P."/>
            <person name="Ernst J."/>
            <person name="Jordan G."/>
            <person name="Mauceli E."/>
            <person name="Ward L.D."/>
            <person name="Lowe C.B."/>
            <person name="Holloway A.K."/>
            <person name="Clamp M."/>
            <person name="Gnerre S."/>
            <person name="Alfoldi J."/>
            <person name="Beal K."/>
            <person name="Chang J."/>
            <person name="Clawson H."/>
            <person name="Cuff J."/>
            <person name="Di Palma F."/>
            <person name="Fitzgerald S."/>
            <person name="Flicek P."/>
            <person name="Guttman M."/>
            <person name="Hubisz M.J."/>
            <person name="Jaffe D.B."/>
            <person name="Jungreis I."/>
            <person name="Kent W.J."/>
            <person name="Kostka D."/>
            <person name="Lara M."/>
            <person name="Martins A.L."/>
            <person name="Massingham T."/>
            <person name="Moltke I."/>
            <person name="Raney B.J."/>
            <person name="Rasmussen M.D."/>
            <person name="Robinson J."/>
            <person name="Stark A."/>
            <person name="Vilella A.J."/>
            <person name="Wen J."/>
            <person name="Xie X."/>
            <person name="Zody M.C."/>
            <person name="Baldwin J."/>
            <person name="Bloom T."/>
            <person name="Chin C.W."/>
            <person name="Heiman D."/>
            <person name="Nicol R."/>
            <person name="Nusbaum C."/>
            <person name="Young S."/>
            <person name="Wilkinson J."/>
            <person name="Worley K.C."/>
            <person name="Kovar C.L."/>
            <person name="Muzny D.M."/>
            <person name="Gibbs R.A."/>
            <person name="Cree A."/>
            <person name="Dihn H.H."/>
            <person name="Fowler G."/>
            <person name="Jhangiani S."/>
            <person name="Joshi V."/>
            <person name="Lee S."/>
            <person name="Lewis L.R."/>
            <person name="Nazareth L.V."/>
            <person name="Okwuonu G."/>
            <person name="Santibanez J."/>
            <person name="Warren W.C."/>
            <person name="Mardis E.R."/>
            <person name="Weinstock G.M."/>
            <person name="Wilson R.K."/>
            <person name="Delehaunty K."/>
            <person name="Dooling D."/>
            <person name="Fronik C."/>
            <person name="Fulton L."/>
            <person name="Fulton B."/>
            <person name="Graves T."/>
            <person name="Minx P."/>
            <person name="Sodergren E."/>
            <person name="Birney E."/>
            <person name="Margulies E.H."/>
            <person name="Herrero J."/>
            <person name="Green E.D."/>
            <person name="Haussler D."/>
            <person name="Siepel A."/>
            <person name="Goldman N."/>
            <person name="Pollard K.S."/>
            <person name="Pedersen J.S."/>
            <person name="Lander E.S."/>
            <person name="Kellis M."/>
        </authorList>
    </citation>
    <scope>NUCLEOTIDE SEQUENCE [LARGE SCALE GENOMIC DNA]</scope>
</reference>
<dbReference type="PRINTS" id="PR00376">
    <property type="entry name" value="IL1BCENZYME"/>
</dbReference>
<dbReference type="GO" id="GO:0004197">
    <property type="term" value="F:cysteine-type endopeptidase activity"/>
    <property type="evidence" value="ECO:0007669"/>
    <property type="project" value="InterPro"/>
</dbReference>
<dbReference type="FunFam" id="3.40.50.1460:FF:000014">
    <property type="entry name" value="Caspase 10, apoptosis-related cysteine peptidase"/>
    <property type="match status" value="1"/>
</dbReference>
<feature type="domain" description="DED" evidence="9">
    <location>
        <begin position="113"/>
        <end position="187"/>
    </location>
</feature>
<dbReference type="PROSITE" id="PS01122">
    <property type="entry name" value="CASPASE_CYS"/>
    <property type="match status" value="1"/>
</dbReference>
<dbReference type="CDD" id="cd00032">
    <property type="entry name" value="CASc"/>
    <property type="match status" value="1"/>
</dbReference>
<dbReference type="GO" id="GO:0006508">
    <property type="term" value="P:proteolysis"/>
    <property type="evidence" value="ECO:0007669"/>
    <property type="project" value="UniProtKB-KW"/>
</dbReference>
<evidence type="ECO:0000256" key="1">
    <source>
        <dbReference type="ARBA" id="ARBA00010134"/>
    </source>
</evidence>
<dbReference type="AlphaFoldDB" id="G1Q1E5"/>
<evidence type="ECO:0000256" key="8">
    <source>
        <dbReference type="RuleBase" id="RU003971"/>
    </source>
</evidence>
<proteinExistence type="inferred from homology"/>
<evidence type="ECO:0000256" key="6">
    <source>
        <dbReference type="ARBA" id="ARBA00022807"/>
    </source>
</evidence>
<dbReference type="SMART" id="SM00115">
    <property type="entry name" value="CASc"/>
    <property type="match status" value="1"/>
</dbReference>
<keyword evidence="6" id="KW-0788">Thiol protease</keyword>
<evidence type="ECO:0000259" key="11">
    <source>
        <dbReference type="PROSITE" id="PS50208"/>
    </source>
</evidence>
<dbReference type="PROSITE" id="PS50207">
    <property type="entry name" value="CASPASE_P10"/>
    <property type="match status" value="1"/>
</dbReference>
<feature type="domain" description="DED" evidence="9">
    <location>
        <begin position="19"/>
        <end position="96"/>
    </location>
</feature>
<dbReference type="Gene3D" id="1.10.533.10">
    <property type="entry name" value="Death Domain, Fas"/>
    <property type="match status" value="2"/>
</dbReference>
<reference evidence="12" key="3">
    <citation type="submission" date="2025-09" db="UniProtKB">
        <authorList>
            <consortium name="Ensembl"/>
        </authorList>
    </citation>
    <scope>IDENTIFICATION</scope>
</reference>
<dbReference type="SUPFAM" id="SSF47986">
    <property type="entry name" value="DEATH domain"/>
    <property type="match status" value="2"/>
</dbReference>
<dbReference type="InterPro" id="IPR016129">
    <property type="entry name" value="Caspase_his_AS"/>
</dbReference>
<keyword evidence="4" id="KW-0677">Repeat</keyword>
<keyword evidence="7" id="KW-0865">Zymogen</keyword>
<sequence length="525" mass="59869">MSSRNQSWISGLEDNGREELRRRLLRIDSNLGDLEVQKLKFLCRDLIPNGKLEASSALDIFDHLINEELLSEEDTFLLAELLYIMKQNSLLRHLGYTKEQVKGLLLTRKQVSSFRNLLYELSEDIDSENLKGMIFMMKDFLPKVEMLTSLSFLEHLEKQAKIDADDVTLLENLCNTVAPHLMRTIEKYKREKKALLVRPPHIEISEAEQKEKELLSASDINQIRQALPETSSHEGTWQDEPARSNGRCSQCDQVILVSREMLGPSAYSLTSGTSTKEETVYRMDRKHRGYCVVINNQNFTSLSKRQGTDKDAAECLKHVFQWLGFNVDMRVDVTKKCLDEVLQEYKSHPDHANGDCFVFCVLSHGQFGAVYSSDEALIPIREITSHFTARQCPGLANKPKLFFIQACQGEEIQPSVSVEADAVKPESGKSSRQANIPEEVDFLLGLATVPGYVSFRHKTEGSWYIQSLYNYLKKLVPRHEDILSILTAVNNDVSQRGETEKQIPQPSYTLRKKVIFPVPLQELPE</sequence>
<evidence type="ECO:0000256" key="7">
    <source>
        <dbReference type="ARBA" id="ARBA00023145"/>
    </source>
</evidence>
<dbReference type="GO" id="GO:0006915">
    <property type="term" value="P:apoptotic process"/>
    <property type="evidence" value="ECO:0007669"/>
    <property type="project" value="UniProtKB-KW"/>
</dbReference>
<dbReference type="InterPro" id="IPR011029">
    <property type="entry name" value="DEATH-like_dom_sf"/>
</dbReference>
<dbReference type="EMBL" id="AAPE02057850">
    <property type="status" value="NOT_ANNOTATED_CDS"/>
    <property type="molecule type" value="Genomic_DNA"/>
</dbReference>
<evidence type="ECO:0000313" key="13">
    <source>
        <dbReference type="Proteomes" id="UP000001074"/>
    </source>
</evidence>
<protein>
    <recommendedName>
        <fullName evidence="14">Caspase 10</fullName>
    </recommendedName>
</protein>
<dbReference type="GeneTree" id="ENSGT00940000160994"/>
<reference evidence="12" key="2">
    <citation type="submission" date="2025-08" db="UniProtKB">
        <authorList>
            <consortium name="Ensembl"/>
        </authorList>
    </citation>
    <scope>IDENTIFICATION</scope>
</reference>
<dbReference type="PANTHER" id="PTHR48169:SF7">
    <property type="entry name" value="CASPASE 10"/>
    <property type="match status" value="1"/>
</dbReference>
<keyword evidence="13" id="KW-1185">Reference proteome</keyword>
<dbReference type="InterPro" id="IPR002138">
    <property type="entry name" value="Pept_C14_p10"/>
</dbReference>
<dbReference type="CDD" id="cd08814">
    <property type="entry name" value="DED_Caspase_10_r2"/>
    <property type="match status" value="1"/>
</dbReference>
<dbReference type="InterPro" id="IPR033139">
    <property type="entry name" value="Caspase_cys_AS"/>
</dbReference>
<comment type="similarity">
    <text evidence="1 8">Belongs to the peptidase C14A family.</text>
</comment>
<evidence type="ECO:0000259" key="9">
    <source>
        <dbReference type="PROSITE" id="PS50168"/>
    </source>
</evidence>
<keyword evidence="3" id="KW-0053">Apoptosis</keyword>
<evidence type="ECO:0000259" key="10">
    <source>
        <dbReference type="PROSITE" id="PS50207"/>
    </source>
</evidence>
<feature type="domain" description="Caspase family p20" evidence="11">
    <location>
        <begin position="287"/>
        <end position="411"/>
    </location>
</feature>
<evidence type="ECO:0000313" key="12">
    <source>
        <dbReference type="Ensembl" id="ENSMLUP00000017528.1"/>
    </source>
</evidence>
<keyword evidence="2" id="KW-0645">Protease</keyword>
<dbReference type="PROSITE" id="PS50168">
    <property type="entry name" value="DED"/>
    <property type="match status" value="2"/>
</dbReference>
<dbReference type="eggNOG" id="KOG3573">
    <property type="taxonomic scope" value="Eukaryota"/>
</dbReference>
<dbReference type="InParanoid" id="G1Q1E5"/>
<keyword evidence="5" id="KW-0378">Hydrolase</keyword>
<evidence type="ECO:0000256" key="3">
    <source>
        <dbReference type="ARBA" id="ARBA00022703"/>
    </source>
</evidence>
<dbReference type="GO" id="GO:0051604">
    <property type="term" value="P:protein maturation"/>
    <property type="evidence" value="ECO:0007669"/>
    <property type="project" value="UniProtKB-ARBA"/>
</dbReference>
<dbReference type="SUPFAM" id="SSF52129">
    <property type="entry name" value="Caspase-like"/>
    <property type="match status" value="1"/>
</dbReference>
<dbReference type="PROSITE" id="PS50208">
    <property type="entry name" value="CASPASE_P20"/>
    <property type="match status" value="1"/>
</dbReference>
<evidence type="ECO:0000256" key="5">
    <source>
        <dbReference type="ARBA" id="ARBA00022801"/>
    </source>
</evidence>
<dbReference type="InterPro" id="IPR011600">
    <property type="entry name" value="Pept_C14_caspase"/>
</dbReference>
<dbReference type="Proteomes" id="UP000001074">
    <property type="component" value="Unassembled WGS sequence"/>
</dbReference>
<evidence type="ECO:0008006" key="14">
    <source>
        <dbReference type="Google" id="ProtNLM"/>
    </source>
</evidence>
<dbReference type="Pfam" id="PF00656">
    <property type="entry name" value="Peptidase_C14"/>
    <property type="match status" value="1"/>
</dbReference>
<dbReference type="OMA" id="CRDCISH"/>
<dbReference type="HOGENOM" id="CLU_036904_4_2_1"/>
<dbReference type="Pfam" id="PF01335">
    <property type="entry name" value="DED"/>
    <property type="match status" value="2"/>
</dbReference>
<dbReference type="PANTHER" id="PTHR48169">
    <property type="entry name" value="DED DOMAIN-CONTAINING PROTEIN"/>
    <property type="match status" value="1"/>
</dbReference>
<dbReference type="InterPro" id="IPR029030">
    <property type="entry name" value="Caspase-like_dom_sf"/>
</dbReference>
<evidence type="ECO:0000256" key="4">
    <source>
        <dbReference type="ARBA" id="ARBA00022737"/>
    </source>
</evidence>